<dbReference type="EMBL" id="JAPDRQ010000064">
    <property type="protein sequence ID" value="KAJ9657419.1"/>
    <property type="molecule type" value="Genomic_DNA"/>
</dbReference>
<keyword evidence="2" id="KW-1185">Reference proteome</keyword>
<organism evidence="1 2">
    <name type="scientific">Neophaeococcomyces mojaviensis</name>
    <dbReference type="NCBI Taxonomy" id="3383035"/>
    <lineage>
        <taxon>Eukaryota</taxon>
        <taxon>Fungi</taxon>
        <taxon>Dikarya</taxon>
        <taxon>Ascomycota</taxon>
        <taxon>Pezizomycotina</taxon>
        <taxon>Eurotiomycetes</taxon>
        <taxon>Chaetothyriomycetidae</taxon>
        <taxon>Chaetothyriales</taxon>
        <taxon>Chaetothyriales incertae sedis</taxon>
        <taxon>Neophaeococcomyces</taxon>
    </lineage>
</organism>
<sequence length="641" mass="70499">MGPTRRLDPEEQAARKQREVVEKDTTEIQLEKILFGDQTGFLNSLNAAAEAEQKALTRIETGHDGYDNASDEAPEEDMLDVPDEDLFFLDAGTTDLPEDVMEDLKTEQTGTHEENHGRTALWYDSDDERITVSLASNTRLRKLRDTEDDDIVNGLEYINRLRRQYERLHPTPDWVNYARKKTKLSHRAHNDDSDTDSDISIDSPSTKPLAELLRSAGSLMRQESLSTDKPSRPLKLRPEVIDIQRLKDIASSGPSSIDVLQFHPTYPLLLTAGPSSTINLYHTSPHSQTPNPLLTSLHVKGTPITSAAFALTHPTSSSSNFNQNDGGTTDLETKIYLSARRRYFHTWSLNSGTLTKISRPLYSNPTTTSASLTKKSRKNAELPTCENLKLSPNAAYVALISNTGSSGGVVHILSSATHQPICQCRVDSLNGIADVAFWRDSSGFSAVGKNGEVSEYSLAERRVIARWMDEGAVGTTTLALGGELKDPGSAGSTSLGNDRWIAIGSTSGIVNIYDRRQILAHFKSATTSVPATAVSSNTRTVTAESGSTFRPKPLRVLDQLTTPISHLHFSEDAAGQLLVMASRWKKNALRLVHLPSATVYRNWPTDKTPLGRISSVALSPEGRYLVVGNEGGKVRLWQIRD</sequence>
<protein>
    <submittedName>
        <fullName evidence="1">U3 snoRNP protein</fullName>
    </submittedName>
</protein>
<name>A0ACC3A964_9EURO</name>
<evidence type="ECO:0000313" key="1">
    <source>
        <dbReference type="EMBL" id="KAJ9657419.1"/>
    </source>
</evidence>
<reference evidence="1" key="1">
    <citation type="submission" date="2022-10" db="EMBL/GenBank/DDBJ databases">
        <title>Culturing micro-colonial fungi from biological soil crusts in the Mojave desert and describing Neophaeococcomyces mojavensis, and introducing the new genera and species Taxawa tesnikishii.</title>
        <authorList>
            <person name="Kurbessoian T."/>
            <person name="Stajich J.E."/>
        </authorList>
    </citation>
    <scope>NUCLEOTIDE SEQUENCE</scope>
    <source>
        <strain evidence="1">JES_112</strain>
    </source>
</reference>
<proteinExistence type="predicted"/>
<comment type="caution">
    <text evidence="1">The sequence shown here is derived from an EMBL/GenBank/DDBJ whole genome shotgun (WGS) entry which is preliminary data.</text>
</comment>
<gene>
    <name evidence="1" type="primary">UTP18</name>
    <name evidence="1" type="ORF">H2198_004294</name>
</gene>
<dbReference type="Proteomes" id="UP001172386">
    <property type="component" value="Unassembled WGS sequence"/>
</dbReference>
<accession>A0ACC3A964</accession>
<evidence type="ECO:0000313" key="2">
    <source>
        <dbReference type="Proteomes" id="UP001172386"/>
    </source>
</evidence>